<dbReference type="NCBIfam" id="TIGR00732">
    <property type="entry name" value="dprA"/>
    <property type="match status" value="1"/>
</dbReference>
<dbReference type="InterPro" id="IPR036388">
    <property type="entry name" value="WH-like_DNA-bd_sf"/>
</dbReference>
<dbReference type="PANTHER" id="PTHR43022:SF1">
    <property type="entry name" value="PROTEIN SMF"/>
    <property type="match status" value="1"/>
</dbReference>
<feature type="domain" description="DprA winged helix" evidence="3">
    <location>
        <begin position="304"/>
        <end position="351"/>
    </location>
</feature>
<dbReference type="Gene3D" id="1.10.10.10">
    <property type="entry name" value="Winged helix-like DNA-binding domain superfamily/Winged helix DNA-binding domain"/>
    <property type="match status" value="1"/>
</dbReference>
<dbReference type="AlphaFoldDB" id="A0A1J4RUU0"/>
<accession>A0A1J4RUU0</accession>
<dbReference type="Pfam" id="PF02481">
    <property type="entry name" value="DNA_processg_A"/>
    <property type="match status" value="1"/>
</dbReference>
<dbReference type="Proteomes" id="UP000182753">
    <property type="component" value="Unassembled WGS sequence"/>
</dbReference>
<evidence type="ECO:0000313" key="5">
    <source>
        <dbReference type="Proteomes" id="UP000182753"/>
    </source>
</evidence>
<feature type="domain" description="Smf/DprA SLOG" evidence="2">
    <location>
        <begin position="81"/>
        <end position="290"/>
    </location>
</feature>
<dbReference type="PANTHER" id="PTHR43022">
    <property type="entry name" value="PROTEIN SMF"/>
    <property type="match status" value="1"/>
</dbReference>
<evidence type="ECO:0000256" key="1">
    <source>
        <dbReference type="ARBA" id="ARBA00006525"/>
    </source>
</evidence>
<evidence type="ECO:0000259" key="2">
    <source>
        <dbReference type="Pfam" id="PF02481"/>
    </source>
</evidence>
<dbReference type="Gene3D" id="3.40.50.450">
    <property type="match status" value="1"/>
</dbReference>
<organism evidence="4 5">
    <name type="scientific">Candidatus Berkelbacteria bacterium CG1_02_42_45</name>
    <dbReference type="NCBI Taxonomy" id="1805036"/>
    <lineage>
        <taxon>Bacteria</taxon>
        <taxon>Candidatus Berkelbacteria</taxon>
    </lineage>
</organism>
<evidence type="ECO:0000313" key="4">
    <source>
        <dbReference type="EMBL" id="OIN89702.1"/>
    </source>
</evidence>
<dbReference type="InterPro" id="IPR003488">
    <property type="entry name" value="DprA"/>
</dbReference>
<reference evidence="4 5" key="1">
    <citation type="journal article" date="2016" name="Environ. Microbiol.">
        <title>Genomic resolution of a cold subsurface aquifer community provides metabolic insights for novel microbes adapted to high CO concentrations.</title>
        <authorList>
            <person name="Probst A.J."/>
            <person name="Castelle C.J."/>
            <person name="Singh A."/>
            <person name="Brown C.T."/>
            <person name="Anantharaman K."/>
            <person name="Sharon I."/>
            <person name="Hug L.A."/>
            <person name="Burstein D."/>
            <person name="Emerson J.B."/>
            <person name="Thomas B.C."/>
            <person name="Banfield J.F."/>
        </authorList>
    </citation>
    <scope>NUCLEOTIDE SEQUENCE [LARGE SCALE GENOMIC DNA]</scope>
    <source>
        <strain evidence="4">CG1_02_42_45</strain>
    </source>
</reference>
<comment type="similarity">
    <text evidence="1">Belongs to the DprA/Smf family.</text>
</comment>
<protein>
    <submittedName>
        <fullName evidence="4">DNA protecting protein DprA</fullName>
    </submittedName>
</protein>
<dbReference type="InterPro" id="IPR057666">
    <property type="entry name" value="DrpA_SLOG"/>
</dbReference>
<dbReference type="EMBL" id="MNUJ01000029">
    <property type="protein sequence ID" value="OIN89702.1"/>
    <property type="molecule type" value="Genomic_DNA"/>
</dbReference>
<name>A0A1J4RUU0_9BACT</name>
<evidence type="ECO:0000259" key="3">
    <source>
        <dbReference type="Pfam" id="PF17782"/>
    </source>
</evidence>
<dbReference type="SUPFAM" id="SSF102405">
    <property type="entry name" value="MCP/YpsA-like"/>
    <property type="match status" value="1"/>
</dbReference>
<dbReference type="Pfam" id="PF17782">
    <property type="entry name" value="WHD_DprA"/>
    <property type="match status" value="1"/>
</dbReference>
<gene>
    <name evidence="4" type="ORF">AUJ40_01435</name>
</gene>
<dbReference type="GO" id="GO:0009294">
    <property type="term" value="P:DNA-mediated transformation"/>
    <property type="evidence" value="ECO:0007669"/>
    <property type="project" value="InterPro"/>
</dbReference>
<dbReference type="InterPro" id="IPR041614">
    <property type="entry name" value="DprA_WH"/>
</dbReference>
<proteinExistence type="inferred from homology"/>
<comment type="caution">
    <text evidence="4">The sequence shown here is derived from an EMBL/GenBank/DDBJ whole genome shotgun (WGS) entry which is preliminary data.</text>
</comment>
<sequence>MAKILSEKEKDTLLLLDQSENIGAKTLKKIIHHYKNDVSRVLSDAPKNLTKFFGASGAEIILAARSQELDKKIFRDFNIKTVFWADKEYPKLLSEIYDPPMILYCRGNVKLLNTISLAIVGSRKHTYYSRGVLEKIIPSLVQAKVTIVSGLALGVDGLAHYLTLENAGCTIGVLGCGVEAVYPTSNRSLGERILKNDGLVISEFPPGTPPFKQNFPLRNRIIAGLSVGTLVVEARHDSGSLITAGLANEYGREVFAVPGNIDSFASEGTNALIKQGAAMVTDRVDILEALNVKSARVEDLIIEPENQEEKLIFSALEKGPLAVDKISKTTNLDIVTINSLMSMLEISGKVEKSDKGFKLRGKIKNKGEK</sequence>